<evidence type="ECO:0000256" key="3">
    <source>
        <dbReference type="SAM" id="SignalP"/>
    </source>
</evidence>
<dbReference type="GO" id="GO:0046872">
    <property type="term" value="F:metal ion binding"/>
    <property type="evidence" value="ECO:0007669"/>
    <property type="project" value="UniProtKB-KW"/>
</dbReference>
<dbReference type="STRING" id="1969733.B5V00_05095"/>
<dbReference type="CDD" id="cd03413">
    <property type="entry name" value="CbiK_C"/>
    <property type="match status" value="1"/>
</dbReference>
<name>A0A1X0YAK8_9BACT</name>
<sequence length="326" mass="36045">MKKSVVFTVALAFLLSTQMVQAAEYKVVHKNGIVLAMFGTTVEPALQGLLNIRDKMKKAYPETPVRFAFTSNIIRKIWQKRAADPAYIKAHPNIPPEILHVQGPLATIANFQDDGYDTLVVQPTHIAPAEEFLDLTAYVDALASIDTIKKKFKPFNKLVIGRPMLGTFGVEHPYAEDIKTAVRAMREDVDRARKNGAALVYMGHGNDHFPSGGSYLQFEHEMNKVYPDVKTVIGTVEGYPAVEQVLETLKRSGVKKVVIRAFMIVAGDHATNDMAGPEKDSWKSIFEKEGIEVLPYLHGMGENDRVADIFVRHAADAAADAGIVLK</sequence>
<gene>
    <name evidence="4" type="ORF">B5V00_05095</name>
</gene>
<evidence type="ECO:0000313" key="5">
    <source>
        <dbReference type="Proteomes" id="UP000193136"/>
    </source>
</evidence>
<dbReference type="AlphaFoldDB" id="A0A1X0YAK8"/>
<feature type="binding site" evidence="2">
    <location>
        <position position="237"/>
    </location>
    <ligand>
        <name>Co(2+)</name>
        <dbReference type="ChEBI" id="CHEBI:48828"/>
    </ligand>
</feature>
<accession>A0A1X0YAK8</accession>
<feature type="binding site" evidence="2">
    <location>
        <position position="204"/>
    </location>
    <ligand>
        <name>Co(2+)</name>
        <dbReference type="ChEBI" id="CHEBI:48828"/>
    </ligand>
</feature>
<keyword evidence="3" id="KW-0732">Signal</keyword>
<feature type="signal peptide" evidence="3">
    <location>
        <begin position="1"/>
        <end position="22"/>
    </location>
</feature>
<keyword evidence="2" id="KW-0170">Cobalt</keyword>
<dbReference type="Proteomes" id="UP000193136">
    <property type="component" value="Unassembled WGS sequence"/>
</dbReference>
<dbReference type="GO" id="GO:0016852">
    <property type="term" value="F:sirohydrochlorin cobaltochelatase activity"/>
    <property type="evidence" value="ECO:0007669"/>
    <property type="project" value="InterPro"/>
</dbReference>
<feature type="chain" id="PRO_5013004475" evidence="3">
    <location>
        <begin position="23"/>
        <end position="326"/>
    </location>
</feature>
<reference evidence="4 5" key="1">
    <citation type="submission" date="2017-03" db="EMBL/GenBank/DDBJ databases">
        <title>Genome sequence of Geothermobacter sp. EPR-M, Deep-Sea Iron Reducer.</title>
        <authorList>
            <person name="Tully B."/>
            <person name="Savalia P."/>
            <person name="Abuyen K."/>
            <person name="Baughan C."/>
            <person name="Romero E."/>
            <person name="Ronkowski C."/>
            <person name="Torres B."/>
            <person name="Tremblay J."/>
            <person name="Trujillo A."/>
            <person name="Tyler M."/>
            <person name="Perez-Rodriguez I."/>
            <person name="Amend J."/>
        </authorList>
    </citation>
    <scope>NUCLEOTIDE SEQUENCE [LARGE SCALE GENOMIC DNA]</scope>
    <source>
        <strain evidence="4 5">EPR-M</strain>
    </source>
</reference>
<keyword evidence="5" id="KW-1185">Reference proteome</keyword>
<comment type="caution">
    <text evidence="4">The sequence shown here is derived from an EMBL/GenBank/DDBJ whole genome shotgun (WGS) entry which is preliminary data.</text>
</comment>
<dbReference type="EMBL" id="NAAD01000004">
    <property type="protein sequence ID" value="ORJ62129.1"/>
    <property type="molecule type" value="Genomic_DNA"/>
</dbReference>
<keyword evidence="2" id="KW-0479">Metal-binding</keyword>
<evidence type="ECO:0000313" key="4">
    <source>
        <dbReference type="EMBL" id="ORJ62129.1"/>
    </source>
</evidence>
<dbReference type="RefSeq" id="WP_085009683.1">
    <property type="nucleotide sequence ID" value="NZ_NAAD01000004.1"/>
</dbReference>
<dbReference type="Pfam" id="PF06180">
    <property type="entry name" value="CbiK"/>
    <property type="match status" value="1"/>
</dbReference>
<dbReference type="InterPro" id="IPR010388">
    <property type="entry name" value="Anaerobic_Co-chelatase"/>
</dbReference>
<dbReference type="Gene3D" id="3.40.50.1400">
    <property type="match status" value="2"/>
</dbReference>
<dbReference type="PIRSF" id="PIRSF033579">
    <property type="entry name" value="Anaer_Co_chel"/>
    <property type="match status" value="1"/>
</dbReference>
<organism evidence="4 5">
    <name type="scientific">Geothermobacter hydrogeniphilus</name>
    <dbReference type="NCBI Taxonomy" id="1969733"/>
    <lineage>
        <taxon>Bacteria</taxon>
        <taxon>Pseudomonadati</taxon>
        <taxon>Thermodesulfobacteriota</taxon>
        <taxon>Desulfuromonadia</taxon>
        <taxon>Desulfuromonadales</taxon>
        <taxon>Geothermobacteraceae</taxon>
        <taxon>Geothermobacter</taxon>
    </lineage>
</organism>
<dbReference type="SUPFAM" id="SSF53800">
    <property type="entry name" value="Chelatase"/>
    <property type="match status" value="1"/>
</dbReference>
<evidence type="ECO:0000256" key="1">
    <source>
        <dbReference type="PIRSR" id="PIRSR033579-1"/>
    </source>
</evidence>
<proteinExistence type="predicted"/>
<evidence type="ECO:0000256" key="2">
    <source>
        <dbReference type="PIRSR" id="PIRSR033579-3"/>
    </source>
</evidence>
<feature type="binding site" evidence="2">
    <location>
        <position position="269"/>
    </location>
    <ligand>
        <name>Co(2+)</name>
        <dbReference type="ChEBI" id="CHEBI:48828"/>
    </ligand>
</feature>
<feature type="active site" description="Proton acceptor" evidence="1">
    <location>
        <position position="204"/>
    </location>
</feature>
<protein>
    <submittedName>
        <fullName evidence="4">Sirohydrochlorin cobaltochelatase</fullName>
    </submittedName>
</protein>
<dbReference type="OrthoDB" id="9770331at2"/>
<dbReference type="GO" id="GO:0019251">
    <property type="term" value="P:anaerobic cobalamin biosynthetic process"/>
    <property type="evidence" value="ECO:0007669"/>
    <property type="project" value="InterPro"/>
</dbReference>